<accession>A0AAW3T873</accession>
<evidence type="ECO:0000313" key="3">
    <source>
        <dbReference type="EMBL" id="MBA8991147.1"/>
    </source>
</evidence>
<dbReference type="PANTHER" id="PTHR21240">
    <property type="entry name" value="2-AMINO-3-CARBOXYLMUCONATE-6-SEMIALDEHYDE DECARBOXYLASE"/>
    <property type="match status" value="1"/>
</dbReference>
<dbReference type="GO" id="GO:0019748">
    <property type="term" value="P:secondary metabolic process"/>
    <property type="evidence" value="ECO:0007669"/>
    <property type="project" value="TreeGrafter"/>
</dbReference>
<dbReference type="Proteomes" id="UP000590225">
    <property type="component" value="Unassembled WGS sequence"/>
</dbReference>
<sequence length="362" mass="40437">MTVVDINIHHLPEDLFSNPKILNAFLDSAPRGFGEIARVIEMESGKHQLILEKPAGHQNLNYVEGDYSAGAKLAAMDDAGVDYGIMRVPVWQEWLPLEACKYVNDEAAKIVDESKGRLFMTAAVPPWGGKDNIAELERCIDDLGAVGVQLACHYGQLYLDDPVFEPYLEVLNDKRIPVIVHHTPLPVEWRSIIDYTNLRREFGRIQDQATAVGRELFSGMFDKYPNLRFVHTMLGGNWFANTALLTPHASNKKESMVRLDPTGGEKITSYLENNIFYDLTHPHSWGKKQVEAAIEINGADHFMFGSSFPVFYGWMGQGVEFMRNTVDLSDADREAVLSGNAKRIFDLPIPSRVPETAGSAVG</sequence>
<dbReference type="InterPro" id="IPR032466">
    <property type="entry name" value="Metal_Hydrolase"/>
</dbReference>
<dbReference type="PANTHER" id="PTHR21240:SF28">
    <property type="entry name" value="ISO-OROTATE DECARBOXYLASE (EUROFUNG)"/>
    <property type="match status" value="1"/>
</dbReference>
<gene>
    <name evidence="3" type="ORF">FHW23_002412</name>
</gene>
<proteinExistence type="predicted"/>
<dbReference type="Pfam" id="PF04909">
    <property type="entry name" value="Amidohydro_2"/>
    <property type="match status" value="1"/>
</dbReference>
<dbReference type="Gene3D" id="3.20.20.140">
    <property type="entry name" value="Metal-dependent hydrolases"/>
    <property type="match status" value="1"/>
</dbReference>
<evidence type="ECO:0000259" key="2">
    <source>
        <dbReference type="Pfam" id="PF04909"/>
    </source>
</evidence>
<dbReference type="SUPFAM" id="SSF51556">
    <property type="entry name" value="Metallo-dependent hydrolases"/>
    <property type="match status" value="1"/>
</dbReference>
<name>A0AAW3T873_9MICO</name>
<dbReference type="GO" id="GO:0016787">
    <property type="term" value="F:hydrolase activity"/>
    <property type="evidence" value="ECO:0007669"/>
    <property type="project" value="InterPro"/>
</dbReference>
<comment type="caution">
    <text evidence="3">The sequence shown here is derived from an EMBL/GenBank/DDBJ whole genome shotgun (WGS) entry which is preliminary data.</text>
</comment>
<dbReference type="EMBL" id="JACGXP010000003">
    <property type="protein sequence ID" value="MBA8991147.1"/>
    <property type="molecule type" value="Genomic_DNA"/>
</dbReference>
<dbReference type="RefSeq" id="WP_182516338.1">
    <property type="nucleotide sequence ID" value="NZ_JACGXP010000003.1"/>
</dbReference>
<dbReference type="AlphaFoldDB" id="A0AAW3T873"/>
<keyword evidence="1" id="KW-0456">Lyase</keyword>
<dbReference type="InterPro" id="IPR006680">
    <property type="entry name" value="Amidohydro-rel"/>
</dbReference>
<evidence type="ECO:0000256" key="1">
    <source>
        <dbReference type="ARBA" id="ARBA00023239"/>
    </source>
</evidence>
<dbReference type="InterPro" id="IPR032465">
    <property type="entry name" value="ACMSD"/>
</dbReference>
<protein>
    <recommendedName>
        <fullName evidence="2">Amidohydrolase-related domain-containing protein</fullName>
    </recommendedName>
</protein>
<feature type="domain" description="Amidohydrolase-related" evidence="2">
    <location>
        <begin position="99"/>
        <end position="347"/>
    </location>
</feature>
<dbReference type="GO" id="GO:0016831">
    <property type="term" value="F:carboxy-lyase activity"/>
    <property type="evidence" value="ECO:0007669"/>
    <property type="project" value="InterPro"/>
</dbReference>
<evidence type="ECO:0000313" key="4">
    <source>
        <dbReference type="Proteomes" id="UP000590225"/>
    </source>
</evidence>
<organism evidence="3 4">
    <name type="scientific">Curtobacterium pusillum</name>
    <dbReference type="NCBI Taxonomy" id="69373"/>
    <lineage>
        <taxon>Bacteria</taxon>
        <taxon>Bacillati</taxon>
        <taxon>Actinomycetota</taxon>
        <taxon>Actinomycetes</taxon>
        <taxon>Micrococcales</taxon>
        <taxon>Microbacteriaceae</taxon>
        <taxon>Curtobacterium</taxon>
    </lineage>
</organism>
<dbReference type="GO" id="GO:0005737">
    <property type="term" value="C:cytoplasm"/>
    <property type="evidence" value="ECO:0007669"/>
    <property type="project" value="TreeGrafter"/>
</dbReference>
<reference evidence="3 4" key="1">
    <citation type="submission" date="2020-07" db="EMBL/GenBank/DDBJ databases">
        <title>Above-ground endophytic microbial communities from plants in different locations in the United States.</title>
        <authorList>
            <person name="Frank C."/>
        </authorList>
    </citation>
    <scope>NUCLEOTIDE SEQUENCE [LARGE SCALE GENOMIC DNA]</scope>
    <source>
        <strain evidence="3 4">WPL5_2</strain>
    </source>
</reference>